<evidence type="ECO:0000313" key="1">
    <source>
        <dbReference type="EMBL" id="GFD48439.1"/>
    </source>
</evidence>
<reference evidence="1" key="1">
    <citation type="journal article" date="2019" name="Sci. Rep.">
        <title>Draft genome of Tanacetum cinerariifolium, the natural source of mosquito coil.</title>
        <authorList>
            <person name="Yamashiro T."/>
            <person name="Shiraishi A."/>
            <person name="Satake H."/>
            <person name="Nakayama K."/>
        </authorList>
    </citation>
    <scope>NUCLEOTIDE SEQUENCE</scope>
</reference>
<accession>A0A699WNL3</accession>
<protein>
    <submittedName>
        <fullName evidence="1">Uncharacterized protein</fullName>
    </submittedName>
</protein>
<name>A0A699WNL3_TANCI</name>
<organism evidence="1">
    <name type="scientific">Tanacetum cinerariifolium</name>
    <name type="common">Dalmatian daisy</name>
    <name type="synonym">Chrysanthemum cinerariifolium</name>
    <dbReference type="NCBI Taxonomy" id="118510"/>
    <lineage>
        <taxon>Eukaryota</taxon>
        <taxon>Viridiplantae</taxon>
        <taxon>Streptophyta</taxon>
        <taxon>Embryophyta</taxon>
        <taxon>Tracheophyta</taxon>
        <taxon>Spermatophyta</taxon>
        <taxon>Magnoliopsida</taxon>
        <taxon>eudicotyledons</taxon>
        <taxon>Gunneridae</taxon>
        <taxon>Pentapetalae</taxon>
        <taxon>asterids</taxon>
        <taxon>campanulids</taxon>
        <taxon>Asterales</taxon>
        <taxon>Asteraceae</taxon>
        <taxon>Asteroideae</taxon>
        <taxon>Anthemideae</taxon>
        <taxon>Anthemidinae</taxon>
        <taxon>Tanacetum</taxon>
    </lineage>
</organism>
<gene>
    <name evidence="1" type="ORF">Tci_920408</name>
</gene>
<feature type="non-terminal residue" evidence="1">
    <location>
        <position position="1"/>
    </location>
</feature>
<dbReference type="EMBL" id="BKCJ011722161">
    <property type="protein sequence ID" value="GFD48439.1"/>
    <property type="molecule type" value="Genomic_DNA"/>
</dbReference>
<dbReference type="AlphaFoldDB" id="A0A699WNL3"/>
<feature type="non-terminal residue" evidence="1">
    <location>
        <position position="78"/>
    </location>
</feature>
<proteinExistence type="predicted"/>
<sequence length="78" mass="8852">RLSIVHRPGYEAGESSAAATARPIEGVNTRVTELAAVQEQNTQDIYGVMEEAQHRQTEMFQRVETLVDDSRYHYETGR</sequence>
<comment type="caution">
    <text evidence="1">The sequence shown here is derived from an EMBL/GenBank/DDBJ whole genome shotgun (WGS) entry which is preliminary data.</text>
</comment>